<comment type="subcellular location">
    <subcellularLocation>
        <location evidence="1">Secreted</location>
    </subcellularLocation>
</comment>
<feature type="region of interest" description="Disordered" evidence="9">
    <location>
        <begin position="31"/>
        <end position="56"/>
    </location>
</feature>
<dbReference type="GO" id="GO:0005615">
    <property type="term" value="C:extracellular space"/>
    <property type="evidence" value="ECO:0007669"/>
    <property type="project" value="TreeGrafter"/>
</dbReference>
<organism evidence="11 12">
    <name type="scientific">Pelobates cultripes</name>
    <name type="common">Western spadefoot toad</name>
    <dbReference type="NCBI Taxonomy" id="61616"/>
    <lineage>
        <taxon>Eukaryota</taxon>
        <taxon>Metazoa</taxon>
        <taxon>Chordata</taxon>
        <taxon>Craniata</taxon>
        <taxon>Vertebrata</taxon>
        <taxon>Euteleostomi</taxon>
        <taxon>Amphibia</taxon>
        <taxon>Batrachia</taxon>
        <taxon>Anura</taxon>
        <taxon>Pelobatoidea</taxon>
        <taxon>Pelobatidae</taxon>
        <taxon>Pelobates</taxon>
    </lineage>
</organism>
<comment type="similarity">
    <text evidence="2 8">Belongs to the TGF-beta family.</text>
</comment>
<evidence type="ECO:0000313" key="12">
    <source>
        <dbReference type="Proteomes" id="UP001295444"/>
    </source>
</evidence>
<evidence type="ECO:0000256" key="5">
    <source>
        <dbReference type="ARBA" id="ARBA00023030"/>
    </source>
</evidence>
<evidence type="ECO:0000256" key="6">
    <source>
        <dbReference type="ARBA" id="ARBA00023157"/>
    </source>
</evidence>
<evidence type="ECO:0000256" key="2">
    <source>
        <dbReference type="ARBA" id="ARBA00006656"/>
    </source>
</evidence>
<dbReference type="EMBL" id="OW240922">
    <property type="protein sequence ID" value="CAH2321579.1"/>
    <property type="molecule type" value="Genomic_DNA"/>
</dbReference>
<dbReference type="GO" id="GO:0008083">
    <property type="term" value="F:growth factor activity"/>
    <property type="evidence" value="ECO:0007669"/>
    <property type="project" value="UniProtKB-KW"/>
</dbReference>
<keyword evidence="4" id="KW-0732">Signal</keyword>
<evidence type="ECO:0000259" key="10">
    <source>
        <dbReference type="PROSITE" id="PS51362"/>
    </source>
</evidence>
<evidence type="ECO:0000256" key="3">
    <source>
        <dbReference type="ARBA" id="ARBA00022525"/>
    </source>
</evidence>
<evidence type="ECO:0000256" key="8">
    <source>
        <dbReference type="RuleBase" id="RU000354"/>
    </source>
</evidence>
<dbReference type="PANTHER" id="PTHR11848:SF157">
    <property type="entry name" value="GROWTH_DIFFERENTIATION FACTOR 2"/>
    <property type="match status" value="1"/>
</dbReference>
<dbReference type="PANTHER" id="PTHR11848">
    <property type="entry name" value="TGF-BETA FAMILY"/>
    <property type="match status" value="1"/>
</dbReference>
<dbReference type="PROSITE" id="PS00250">
    <property type="entry name" value="TGF_BETA_1"/>
    <property type="match status" value="1"/>
</dbReference>
<feature type="domain" description="TGF-beta family profile" evidence="10">
    <location>
        <begin position="312"/>
        <end position="423"/>
    </location>
</feature>
<evidence type="ECO:0000313" key="11">
    <source>
        <dbReference type="EMBL" id="CAH2321579.1"/>
    </source>
</evidence>
<dbReference type="SUPFAM" id="SSF57501">
    <property type="entry name" value="Cystine-knot cytokines"/>
    <property type="match status" value="1"/>
</dbReference>
<accession>A0AAD1T8K5</accession>
<dbReference type="PROSITE" id="PS51362">
    <property type="entry name" value="TGF_BETA_2"/>
    <property type="match status" value="1"/>
</dbReference>
<dbReference type="Pfam" id="PF00688">
    <property type="entry name" value="TGFb_propeptide"/>
    <property type="match status" value="1"/>
</dbReference>
<reference evidence="11" key="1">
    <citation type="submission" date="2022-03" db="EMBL/GenBank/DDBJ databases">
        <authorList>
            <person name="Alioto T."/>
            <person name="Alioto T."/>
            <person name="Gomez Garrido J."/>
        </authorList>
    </citation>
    <scope>NUCLEOTIDE SEQUENCE</scope>
</reference>
<dbReference type="SMART" id="SM00204">
    <property type="entry name" value="TGFB"/>
    <property type="match status" value="1"/>
</dbReference>
<dbReference type="Gene3D" id="2.60.120.970">
    <property type="match status" value="1"/>
</dbReference>
<dbReference type="GO" id="GO:0005125">
    <property type="term" value="F:cytokine activity"/>
    <property type="evidence" value="ECO:0007669"/>
    <property type="project" value="TreeGrafter"/>
</dbReference>
<dbReference type="InterPro" id="IPR015615">
    <property type="entry name" value="TGF-beta-rel"/>
</dbReference>
<sequence length="423" mass="48431">MIFCPGSVPGYHVGPVPHSPPLEYLPGHTRLLKSGSTGSGHANPFPGPTLENSPWHREEDKILSSTTENRKEEFLRSLNLSRVPTQEKTKIKPPKFMIDLYNRYVTDKKSMPASNIIRSFYVEDILLSSSMEISTQSHILLFNVSIPRYEEVTQAELKMYVSLSKSYTGYLLLHDVLHMETTEKKKEPNSFLASKEFKRSQWMTIDVTSAVKRWMNSEIENNKLEVFLKTKPPLESFNETSSSGATISSNHPPFLIVFSDDKCNRVKESSTEIRDLILHEEHSSLETVSKNHALKYEEYKGENKNLPESKGRIKRSVEGNYCKRTQLIVNFKDIGWDSWIIGPKSYDAGECKGECYNPLTDNWTPTKHALVQTLMHQKFPKQIRRACCVPTKLESIQVLYMDNGVPTINNDFKEMRVVECGCR</sequence>
<protein>
    <submittedName>
        <fullName evidence="11">Growth differentiation factor 2</fullName>
    </submittedName>
</protein>
<dbReference type="Pfam" id="PF00019">
    <property type="entry name" value="TGF_beta"/>
    <property type="match status" value="1"/>
</dbReference>
<dbReference type="InterPro" id="IPR001111">
    <property type="entry name" value="TGF-b_propeptide"/>
</dbReference>
<evidence type="ECO:0000256" key="4">
    <source>
        <dbReference type="ARBA" id="ARBA00022729"/>
    </source>
</evidence>
<keyword evidence="12" id="KW-1185">Reference proteome</keyword>
<dbReference type="Proteomes" id="UP001295444">
    <property type="component" value="Chromosome 11"/>
</dbReference>
<evidence type="ECO:0000256" key="7">
    <source>
        <dbReference type="ARBA" id="ARBA00023180"/>
    </source>
</evidence>
<proteinExistence type="inferred from homology"/>
<dbReference type="InterPro" id="IPR017948">
    <property type="entry name" value="TGFb_CS"/>
</dbReference>
<keyword evidence="6" id="KW-1015">Disulfide bond</keyword>
<dbReference type="Gene3D" id="2.10.90.10">
    <property type="entry name" value="Cystine-knot cytokines"/>
    <property type="match status" value="1"/>
</dbReference>
<dbReference type="InterPro" id="IPR029034">
    <property type="entry name" value="Cystine-knot_cytokine"/>
</dbReference>
<evidence type="ECO:0000256" key="9">
    <source>
        <dbReference type="SAM" id="MobiDB-lite"/>
    </source>
</evidence>
<dbReference type="AlphaFoldDB" id="A0AAD1T8K5"/>
<dbReference type="FunFam" id="2.10.90.10:FF:000001">
    <property type="entry name" value="Bone morphogenetic protein 4"/>
    <property type="match status" value="1"/>
</dbReference>
<dbReference type="GO" id="GO:0030509">
    <property type="term" value="P:BMP signaling pathway"/>
    <property type="evidence" value="ECO:0007669"/>
    <property type="project" value="TreeGrafter"/>
</dbReference>
<keyword evidence="3" id="KW-0964">Secreted</keyword>
<keyword evidence="7" id="KW-0325">Glycoprotein</keyword>
<dbReference type="InterPro" id="IPR001839">
    <property type="entry name" value="TGF-b_C"/>
</dbReference>
<gene>
    <name evidence="11" type="ORF">PECUL_23A022376</name>
</gene>
<keyword evidence="5 8" id="KW-0339">Growth factor</keyword>
<name>A0AAD1T8K5_PELCU</name>
<evidence type="ECO:0000256" key="1">
    <source>
        <dbReference type="ARBA" id="ARBA00004613"/>
    </source>
</evidence>